<organism evidence="1 2">
    <name type="scientific">Parazoarcus communis SWub3 = DSM 12120</name>
    <dbReference type="NCBI Taxonomy" id="1121029"/>
    <lineage>
        <taxon>Bacteria</taxon>
        <taxon>Pseudomonadati</taxon>
        <taxon>Pseudomonadota</taxon>
        <taxon>Betaproteobacteria</taxon>
        <taxon>Rhodocyclales</taxon>
        <taxon>Zoogloeaceae</taxon>
        <taxon>Parazoarcus</taxon>
    </lineage>
</organism>
<evidence type="ECO:0000313" key="1">
    <source>
        <dbReference type="EMBL" id="PZA14359.1"/>
    </source>
</evidence>
<dbReference type="Proteomes" id="UP000248259">
    <property type="component" value="Unassembled WGS sequence"/>
</dbReference>
<accession>A0A323UPL2</accession>
<keyword evidence="2" id="KW-1185">Reference proteome</keyword>
<proteinExistence type="predicted"/>
<comment type="caution">
    <text evidence="1">The sequence shown here is derived from an EMBL/GenBank/DDBJ whole genome shotgun (WGS) entry which is preliminary data.</text>
</comment>
<dbReference type="RefSeq" id="WP_110530183.1">
    <property type="nucleotide sequence ID" value="NZ_QKOE01000036.1"/>
</dbReference>
<evidence type="ECO:0008006" key="3">
    <source>
        <dbReference type="Google" id="ProtNLM"/>
    </source>
</evidence>
<sequence length="192" mass="21741">MEASVLASIVAALAALGGVALTAYVQSRNQARNQTFLAFTDVEKHRREQSARERVETLNRLVAMHKLVSKLQREFSITTLDILWRAKTTEDSYDARYLEICAEADDLRALAQLHEPAACDDVERMHGQMNIFWGNFKNLLYQCSKGEKIDHRSSFLSEAHEAAKEIGALGSKVKRHLAERVQEVRNDGQVER</sequence>
<dbReference type="EMBL" id="QKOE01000036">
    <property type="protein sequence ID" value="PZA14359.1"/>
    <property type="molecule type" value="Genomic_DNA"/>
</dbReference>
<gene>
    <name evidence="1" type="ORF">DNK49_22270</name>
</gene>
<dbReference type="AlphaFoldDB" id="A0A323UPL2"/>
<dbReference type="OrthoDB" id="5687312at2"/>
<protein>
    <recommendedName>
        <fullName evidence="3">DUF4760 domain-containing protein</fullName>
    </recommendedName>
</protein>
<reference evidence="1 2" key="1">
    <citation type="submission" date="2018-06" db="EMBL/GenBank/DDBJ databases">
        <title>Azoarcus communis strain SWub3 genome.</title>
        <authorList>
            <person name="Zorraquino Salvo V."/>
            <person name="Toubiana D."/>
            <person name="Blumwald E."/>
        </authorList>
    </citation>
    <scope>NUCLEOTIDE SEQUENCE [LARGE SCALE GENOMIC DNA]</scope>
    <source>
        <strain evidence="1 2">SWub3</strain>
    </source>
</reference>
<name>A0A323UPL2_9RHOO</name>
<evidence type="ECO:0000313" key="2">
    <source>
        <dbReference type="Proteomes" id="UP000248259"/>
    </source>
</evidence>